<accession>A0A816A0S7</accession>
<dbReference type="PANTHER" id="PTHR46599:SF3">
    <property type="entry name" value="PIGGYBAC TRANSPOSABLE ELEMENT-DERIVED PROTEIN 4"/>
    <property type="match status" value="1"/>
</dbReference>
<dbReference type="OrthoDB" id="6146839at2759"/>
<dbReference type="PANTHER" id="PTHR46599">
    <property type="entry name" value="PIGGYBAC TRANSPOSABLE ELEMENT-DERIVED PROTEIN 4"/>
    <property type="match status" value="1"/>
</dbReference>
<dbReference type="Pfam" id="PF13843">
    <property type="entry name" value="DDE_Tnp_1_7"/>
    <property type="match status" value="1"/>
</dbReference>
<feature type="compositionally biased region" description="Acidic residues" evidence="1">
    <location>
        <begin position="47"/>
        <end position="68"/>
    </location>
</feature>
<reference evidence="5" key="1">
    <citation type="submission" date="2021-02" db="EMBL/GenBank/DDBJ databases">
        <authorList>
            <person name="Nowell W R."/>
        </authorList>
    </citation>
    <scope>NUCLEOTIDE SEQUENCE</scope>
</reference>
<evidence type="ECO:0000256" key="1">
    <source>
        <dbReference type="SAM" id="MobiDB-lite"/>
    </source>
</evidence>
<keyword evidence="8" id="KW-1185">Reference proteome</keyword>
<organism evidence="5 8">
    <name type="scientific">Didymodactylos carnosus</name>
    <dbReference type="NCBI Taxonomy" id="1234261"/>
    <lineage>
        <taxon>Eukaryota</taxon>
        <taxon>Metazoa</taxon>
        <taxon>Spiralia</taxon>
        <taxon>Gnathifera</taxon>
        <taxon>Rotifera</taxon>
        <taxon>Eurotatoria</taxon>
        <taxon>Bdelloidea</taxon>
        <taxon>Philodinida</taxon>
        <taxon>Philodinidae</taxon>
        <taxon>Didymodactylos</taxon>
    </lineage>
</organism>
<evidence type="ECO:0000259" key="2">
    <source>
        <dbReference type="Pfam" id="PF13842"/>
    </source>
</evidence>
<evidence type="ECO:0000313" key="6">
    <source>
        <dbReference type="EMBL" id="CAF3713264.1"/>
    </source>
</evidence>
<feature type="domain" description="PiggyBac transposable element-derived protein" evidence="3">
    <location>
        <begin position="103"/>
        <end position="457"/>
    </location>
</feature>
<proteinExistence type="predicted"/>
<sequence>MASFLGSDSDMTEIYTAGSSNTDSSSDDNSESSSEQEHQNQESHSDEEGDDEEESEDEEEMQDMEESDVERTWRSGQFKPKLFKFNSNDSGISSILPKIDESNPMNYFRLIFDSTLMEKIVEETNRYNVSLMQKQSSSKKGLQGIDTNISEMYTFFALYMLMSHTKKSRIKDYWSTESLISTPIFGSIMSRNRFLSLLRFLHFNDNEQQTTDDSLYKIRPIINHLRDVFGEILVPYQNLCIDESLVLWKGRLSFKQYIPSKRSRFGIKLFLLCDVHTGIILDFIVYTGATTDIKKTSRLGISGSIVMTLLEPYLDQGHNLFVDNWYTSVGLFETLFERSTGACGTVRKNRVNLPDLEEKIGKGQQIYKHTNNLLVLKWNDKKEVMMLSTIHEPQMKYTERHNSRIQKPVSILDYNLNSHVIDKVDMQISFVDCLRKTVKWYRKLFFHMLDLSIFNSYLLYKVNTGKVIKLSDYRLQLIREILQTYSAPKPKIGRPALTNQPIRLTARHFPSLVPQTTERENPQRKCVVCAHTSRRPKKRTDSRYMCRDCDVGLCVVSCFEKYHTVLHF</sequence>
<dbReference type="AlphaFoldDB" id="A0A816A0S7"/>
<dbReference type="Proteomes" id="UP000677228">
    <property type="component" value="Unassembled WGS sequence"/>
</dbReference>
<feature type="compositionally biased region" description="Basic and acidic residues" evidence="1">
    <location>
        <begin position="35"/>
        <end position="46"/>
    </location>
</feature>
<dbReference type="Proteomes" id="UP000682733">
    <property type="component" value="Unassembled WGS sequence"/>
</dbReference>
<name>A0A816A0S7_9BILA</name>
<protein>
    <recommendedName>
        <fullName evidence="9">Transposase</fullName>
    </recommendedName>
</protein>
<evidence type="ECO:0000313" key="4">
    <source>
        <dbReference type="EMBL" id="CAF0937720.1"/>
    </source>
</evidence>
<dbReference type="InterPro" id="IPR032718">
    <property type="entry name" value="PGBD4_Znf_C"/>
</dbReference>
<dbReference type="Pfam" id="PF13842">
    <property type="entry name" value="zf-Tnp_2"/>
    <property type="match status" value="1"/>
</dbReference>
<evidence type="ECO:0008006" key="9">
    <source>
        <dbReference type="Google" id="ProtNLM"/>
    </source>
</evidence>
<dbReference type="EMBL" id="CAJNOK010004439">
    <property type="protein sequence ID" value="CAF0937720.1"/>
    <property type="molecule type" value="Genomic_DNA"/>
</dbReference>
<dbReference type="EMBL" id="CAJNOQ010033828">
    <property type="protein sequence ID" value="CAF1591827.1"/>
    <property type="molecule type" value="Genomic_DNA"/>
</dbReference>
<dbReference type="EMBL" id="CAJOBC010100004">
    <property type="protein sequence ID" value="CAF4464392.1"/>
    <property type="molecule type" value="Genomic_DNA"/>
</dbReference>
<evidence type="ECO:0000313" key="5">
    <source>
        <dbReference type="EMBL" id="CAF1591827.1"/>
    </source>
</evidence>
<gene>
    <name evidence="5" type="ORF">GPM918_LOCUS41820</name>
    <name evidence="4" type="ORF">OVA965_LOCUS11471</name>
    <name evidence="7" type="ORF">SRO942_LOCUS42935</name>
    <name evidence="6" type="ORF">TMI583_LOCUS11472</name>
</gene>
<feature type="region of interest" description="Disordered" evidence="1">
    <location>
        <begin position="1"/>
        <end position="72"/>
    </location>
</feature>
<dbReference type="CDD" id="cd23020">
    <property type="entry name" value="zf-HIT"/>
    <property type="match status" value="1"/>
</dbReference>
<dbReference type="EMBL" id="CAJOBA010004443">
    <property type="protein sequence ID" value="CAF3713264.1"/>
    <property type="molecule type" value="Genomic_DNA"/>
</dbReference>
<evidence type="ECO:0000259" key="3">
    <source>
        <dbReference type="Pfam" id="PF13843"/>
    </source>
</evidence>
<dbReference type="InterPro" id="IPR029526">
    <property type="entry name" value="PGBD"/>
</dbReference>
<dbReference type="Proteomes" id="UP000663829">
    <property type="component" value="Unassembled WGS sequence"/>
</dbReference>
<evidence type="ECO:0000313" key="7">
    <source>
        <dbReference type="EMBL" id="CAF4464392.1"/>
    </source>
</evidence>
<comment type="caution">
    <text evidence="5">The sequence shown here is derived from an EMBL/GenBank/DDBJ whole genome shotgun (WGS) entry which is preliminary data.</text>
</comment>
<evidence type="ECO:0000313" key="8">
    <source>
        <dbReference type="Proteomes" id="UP000663829"/>
    </source>
</evidence>
<feature type="domain" description="PiggyBac transposable element-derived protein 4 C-terminal zinc-finger" evidence="2">
    <location>
        <begin position="520"/>
        <end position="563"/>
    </location>
</feature>
<dbReference type="Proteomes" id="UP000681722">
    <property type="component" value="Unassembled WGS sequence"/>
</dbReference>